<gene>
    <name evidence="10" type="ORF">Vbra_7038</name>
</gene>
<protein>
    <recommendedName>
        <fullName evidence="2 8">DNA-directed RNA polymerase</fullName>
        <ecNumber evidence="2 8">2.7.7.6</ecNumber>
    </recommendedName>
</protein>
<keyword evidence="6 8" id="KW-0804">Transcription</keyword>
<dbReference type="GO" id="GO:0034245">
    <property type="term" value="C:mitochondrial DNA-directed RNA polymerase complex"/>
    <property type="evidence" value="ECO:0007669"/>
    <property type="project" value="TreeGrafter"/>
</dbReference>
<dbReference type="OrthoDB" id="276422at2759"/>
<keyword evidence="11" id="KW-1185">Reference proteome</keyword>
<dbReference type="Pfam" id="PF00940">
    <property type="entry name" value="RNA_pol"/>
    <property type="match status" value="1"/>
</dbReference>
<dbReference type="Pfam" id="PF14700">
    <property type="entry name" value="RPOL_N"/>
    <property type="match status" value="1"/>
</dbReference>
<evidence type="ECO:0000259" key="9">
    <source>
        <dbReference type="SMART" id="SM01311"/>
    </source>
</evidence>
<proteinExistence type="inferred from homology"/>
<evidence type="ECO:0000256" key="3">
    <source>
        <dbReference type="ARBA" id="ARBA00022478"/>
    </source>
</evidence>
<organism evidence="10 11">
    <name type="scientific">Vitrella brassicaformis (strain CCMP3155)</name>
    <dbReference type="NCBI Taxonomy" id="1169540"/>
    <lineage>
        <taxon>Eukaryota</taxon>
        <taxon>Sar</taxon>
        <taxon>Alveolata</taxon>
        <taxon>Colpodellida</taxon>
        <taxon>Vitrellaceae</taxon>
        <taxon>Vitrella</taxon>
    </lineage>
</organism>
<evidence type="ECO:0000256" key="7">
    <source>
        <dbReference type="ARBA" id="ARBA00048552"/>
    </source>
</evidence>
<dbReference type="PANTHER" id="PTHR10102:SF0">
    <property type="entry name" value="DNA-DIRECTED RNA POLYMERASE, MITOCHONDRIAL"/>
    <property type="match status" value="1"/>
</dbReference>
<evidence type="ECO:0000256" key="4">
    <source>
        <dbReference type="ARBA" id="ARBA00022679"/>
    </source>
</evidence>
<dbReference type="OMA" id="DPPWIAS"/>
<dbReference type="SUPFAM" id="SSF56672">
    <property type="entry name" value="DNA/RNA polymerases"/>
    <property type="match status" value="1"/>
</dbReference>
<dbReference type="AlphaFoldDB" id="A0A0G4ED55"/>
<dbReference type="Gene3D" id="1.10.1320.10">
    <property type="entry name" value="DNA-directed RNA polymerase, N-terminal domain"/>
    <property type="match status" value="1"/>
</dbReference>
<keyword evidence="3 8" id="KW-0240">DNA-directed RNA polymerase</keyword>
<evidence type="ECO:0000256" key="1">
    <source>
        <dbReference type="ARBA" id="ARBA00009493"/>
    </source>
</evidence>
<sequence length="1067" mass="120519">MIQRVHTAARGLVAFNKGGASNPRAWICLRWQRVAHSKAFTTSAEPSRALDALLHMSDQQRRVLFQLLGECRAADLEAQAPSQVTEVISRAEIYLMGKGIVLSDLPQEVFFRHIEQLQSSIYVPREMDDLFPAEVVGAWKESLYGENSFPIPSPSGISRKRTSTDRREISLKRQSMIERNIWEAAIETFRESLAVDRFAITSKTKRIWGQWVKDLEIAIDREASTGVARGNKHTTAKFIEAKETLGSLLLSVITCKTVMETLYAPVGNKSAMPKPSLFREATVAQVGLAVGDVVNQEWNAKEIEGTFGSSSYADYYRWKAAAQTSTRKACQVMSSRMENPTWPKAERLSVGGLLVNLLLQHATVAVDFDKAKKVLAGERREERASGDLPSSDCIVGNEEDYYELFRSRRDFFKVEVPAFRHAYRWAKGKKYGLVQMRPFVAEMLDVPMTTSDVALLDPKLQPMVCAPIPWTGYAEGGYLTIRSSFVRVTGSSRSLKNVFKACKLERVFAIVSKLGEVPWHINGKILNLMKLAWDENVKIGNVPPRLLNHESGNDQGQGLVVEAEEMSPIRLPDHDSKNDHGQALVVEADEMSRLERLTLSHQARERVKMLSLRPAFLLKLSSANAFRHADAIYFPHNVDFRGRVYPIPPHLNHQGDDVARGLLRFHLARPLGDRGLFWLKVHLANLWGNDKLTFAERVEWVEQQTPKWREEYRVLSQEDGETAFIRRNFSWVEAEDPWQALAASLEYIEAIESGEPSTYRSAIPVHQDGSCNGLQHYASLGRDIDGAVAVNITPSERPQDVYSRVEEHANAPSRSERRSEIARFCLEHQVLQRKVVKQTVMTVVYGVTVLGAKDQVLAQLEDLLGETVEEKILAEIAQYLATQVLRSIDEVFRKAMRIKKWFDDVSRICNKVGVPVAWISGVGLPCHQPYRDLANVTVRTPLQKTVLLKEPSDEMKTDKYRQKSGFPPNFIHSLDASHMMMTAEACQTEGIDFAAVHDSFWTHAASVDTMNRHIRDQWINLYSTNILGSFEEDIRARLGSLAQHLQPLPPRGDLDITAVRDSLYFFD</sequence>
<dbReference type="GO" id="GO:0003899">
    <property type="term" value="F:DNA-directed RNA polymerase activity"/>
    <property type="evidence" value="ECO:0007669"/>
    <property type="project" value="UniProtKB-EC"/>
</dbReference>
<evidence type="ECO:0000313" key="10">
    <source>
        <dbReference type="EMBL" id="CEL93280.1"/>
    </source>
</evidence>
<dbReference type="InParanoid" id="A0A0G4ED55"/>
<dbReference type="Gene3D" id="1.10.287.280">
    <property type="match status" value="1"/>
</dbReference>
<dbReference type="VEuPathDB" id="CryptoDB:Vbra_7038"/>
<evidence type="ECO:0000256" key="5">
    <source>
        <dbReference type="ARBA" id="ARBA00022695"/>
    </source>
</evidence>
<keyword evidence="4 8" id="KW-0808">Transferase</keyword>
<keyword evidence="5 8" id="KW-0548">Nucleotidyltransferase</keyword>
<dbReference type="InterPro" id="IPR029262">
    <property type="entry name" value="RPOL_N"/>
</dbReference>
<comment type="similarity">
    <text evidence="1 8">Belongs to the phage and mitochondrial RNA polymerase family.</text>
</comment>
<dbReference type="PANTHER" id="PTHR10102">
    <property type="entry name" value="DNA-DIRECTED RNA POLYMERASE, MITOCHONDRIAL"/>
    <property type="match status" value="1"/>
</dbReference>
<dbReference type="SMART" id="SM01311">
    <property type="entry name" value="RPOL_N"/>
    <property type="match status" value="1"/>
</dbReference>
<dbReference type="EMBL" id="CDMY01000153">
    <property type="protein sequence ID" value="CEL93280.1"/>
    <property type="molecule type" value="Genomic_DNA"/>
</dbReference>
<dbReference type="GO" id="GO:0006390">
    <property type="term" value="P:mitochondrial transcription"/>
    <property type="evidence" value="ECO:0007669"/>
    <property type="project" value="TreeGrafter"/>
</dbReference>
<name>A0A0G4ED55_VITBC</name>
<dbReference type="PROSITE" id="PS00900">
    <property type="entry name" value="RNA_POL_PHAGE_1"/>
    <property type="match status" value="1"/>
</dbReference>
<dbReference type="PROSITE" id="PS00489">
    <property type="entry name" value="RNA_POL_PHAGE_2"/>
    <property type="match status" value="1"/>
</dbReference>
<dbReference type="InterPro" id="IPR046950">
    <property type="entry name" value="DNA-dir_Rpol_C_phage-type"/>
</dbReference>
<feature type="domain" description="DNA-directed RNA polymerase N-terminal" evidence="9">
    <location>
        <begin position="172"/>
        <end position="516"/>
    </location>
</feature>
<dbReference type="PhylomeDB" id="A0A0G4ED55"/>
<dbReference type="InterPro" id="IPR037159">
    <property type="entry name" value="RNA_POL_N_sf"/>
</dbReference>
<comment type="function">
    <text evidence="8">DNA-dependent RNA polymerase catalyzes the transcription of DNA into RNA using the four ribonucleoside triphosphates as substrates.</text>
</comment>
<evidence type="ECO:0000256" key="8">
    <source>
        <dbReference type="RuleBase" id="RU003805"/>
    </source>
</evidence>
<comment type="catalytic activity">
    <reaction evidence="7 8">
        <text>RNA(n) + a ribonucleoside 5'-triphosphate = RNA(n+1) + diphosphate</text>
        <dbReference type="Rhea" id="RHEA:21248"/>
        <dbReference type="Rhea" id="RHEA-COMP:14527"/>
        <dbReference type="Rhea" id="RHEA-COMP:17342"/>
        <dbReference type="ChEBI" id="CHEBI:33019"/>
        <dbReference type="ChEBI" id="CHEBI:61557"/>
        <dbReference type="ChEBI" id="CHEBI:140395"/>
        <dbReference type="EC" id="2.7.7.6"/>
    </reaction>
</comment>
<evidence type="ECO:0000256" key="6">
    <source>
        <dbReference type="ARBA" id="ARBA00023163"/>
    </source>
</evidence>
<dbReference type="InterPro" id="IPR043502">
    <property type="entry name" value="DNA/RNA_pol_sf"/>
</dbReference>
<reference evidence="10 11" key="1">
    <citation type="submission" date="2014-11" db="EMBL/GenBank/DDBJ databases">
        <authorList>
            <person name="Zhu J."/>
            <person name="Qi W."/>
            <person name="Song R."/>
        </authorList>
    </citation>
    <scope>NUCLEOTIDE SEQUENCE [LARGE SCALE GENOMIC DNA]</scope>
</reference>
<dbReference type="GO" id="GO:0003677">
    <property type="term" value="F:DNA binding"/>
    <property type="evidence" value="ECO:0007669"/>
    <property type="project" value="InterPro"/>
</dbReference>
<dbReference type="STRING" id="1169540.A0A0G4ED55"/>
<dbReference type="Proteomes" id="UP000041254">
    <property type="component" value="Unassembled WGS sequence"/>
</dbReference>
<dbReference type="InterPro" id="IPR002092">
    <property type="entry name" value="DNA-dir_Rpol_phage-type"/>
</dbReference>
<accession>A0A0G4ED55</accession>
<evidence type="ECO:0000256" key="2">
    <source>
        <dbReference type="ARBA" id="ARBA00012418"/>
    </source>
</evidence>
<dbReference type="EC" id="2.7.7.6" evidence="2 8"/>
<dbReference type="Gene3D" id="1.10.150.20">
    <property type="entry name" value="5' to 3' exonuclease, C-terminal subdomain"/>
    <property type="match status" value="1"/>
</dbReference>
<evidence type="ECO:0000313" key="11">
    <source>
        <dbReference type="Proteomes" id="UP000041254"/>
    </source>
</evidence>